<dbReference type="InterPro" id="IPR012821">
    <property type="entry name" value="Sucrose_P_synth_Pase-like_dom"/>
</dbReference>
<dbReference type="Gene3D" id="3.40.50.1000">
    <property type="entry name" value="HAD superfamily/HAD-like"/>
    <property type="match status" value="1"/>
</dbReference>
<evidence type="ECO:0000256" key="5">
    <source>
        <dbReference type="ARBA" id="ARBA00047471"/>
    </source>
</evidence>
<comment type="catalytic activity">
    <reaction evidence="5">
        <text>beta-D-fructose 6-phosphate + UDP-alpha-D-glucose = sucrose 6(F)-phosphate + UDP + H(+)</text>
        <dbReference type="Rhea" id="RHEA:22172"/>
        <dbReference type="ChEBI" id="CHEBI:15378"/>
        <dbReference type="ChEBI" id="CHEBI:57634"/>
        <dbReference type="ChEBI" id="CHEBI:57723"/>
        <dbReference type="ChEBI" id="CHEBI:58223"/>
        <dbReference type="ChEBI" id="CHEBI:58885"/>
        <dbReference type="EC" id="2.4.1.14"/>
    </reaction>
</comment>
<feature type="compositionally biased region" description="Basic and acidic residues" evidence="6">
    <location>
        <begin position="18"/>
        <end position="28"/>
    </location>
</feature>
<comment type="caution">
    <text evidence="10">The sequence shown here is derived from an EMBL/GenBank/DDBJ whole genome shotgun (WGS) entry which is preliminary data.</text>
</comment>
<organism evidence="10 11">
    <name type="scientific">Inmirania thermothiophila</name>
    <dbReference type="NCBI Taxonomy" id="1750597"/>
    <lineage>
        <taxon>Bacteria</taxon>
        <taxon>Pseudomonadati</taxon>
        <taxon>Pseudomonadota</taxon>
        <taxon>Gammaproteobacteria</taxon>
        <taxon>Chromatiales</taxon>
        <taxon>Ectothiorhodospiraceae</taxon>
        <taxon>Inmirania</taxon>
    </lineage>
</organism>
<evidence type="ECO:0000256" key="4">
    <source>
        <dbReference type="ARBA" id="ARBA00022679"/>
    </source>
</evidence>
<dbReference type="Pfam" id="PF05116">
    <property type="entry name" value="S6PP"/>
    <property type="match status" value="1"/>
</dbReference>
<dbReference type="InterPro" id="IPR028098">
    <property type="entry name" value="Glyco_trans_4-like_N"/>
</dbReference>
<dbReference type="InterPro" id="IPR006380">
    <property type="entry name" value="SPP-like_dom"/>
</dbReference>
<dbReference type="Gene3D" id="3.40.50.2000">
    <property type="entry name" value="Glycogen Phosphorylase B"/>
    <property type="match status" value="2"/>
</dbReference>
<dbReference type="InterPro" id="IPR023214">
    <property type="entry name" value="HAD_sf"/>
</dbReference>
<dbReference type="InterPro" id="IPR044161">
    <property type="entry name" value="SPS"/>
</dbReference>
<dbReference type="AlphaFoldDB" id="A0A3N1Y9N1"/>
<evidence type="ECO:0000256" key="2">
    <source>
        <dbReference type="ARBA" id="ARBA00012536"/>
    </source>
</evidence>
<dbReference type="SUPFAM" id="SSF53756">
    <property type="entry name" value="UDP-Glycosyltransferase/glycogen phosphorylase"/>
    <property type="match status" value="1"/>
</dbReference>
<evidence type="ECO:0000256" key="1">
    <source>
        <dbReference type="ARBA" id="ARBA00006530"/>
    </source>
</evidence>
<dbReference type="NCBIfam" id="TIGR02472">
    <property type="entry name" value="sucr_P_syn_N"/>
    <property type="match status" value="1"/>
</dbReference>
<feature type="domain" description="Sucrose phosphatase-like" evidence="8">
    <location>
        <begin position="495"/>
        <end position="731"/>
    </location>
</feature>
<dbReference type="GO" id="GO:0000287">
    <property type="term" value="F:magnesium ion binding"/>
    <property type="evidence" value="ECO:0007669"/>
    <property type="project" value="UniProtKB-ARBA"/>
</dbReference>
<dbReference type="InterPro" id="IPR036412">
    <property type="entry name" value="HAD-like_sf"/>
</dbReference>
<keyword evidence="11" id="KW-1185">Reference proteome</keyword>
<dbReference type="EC" id="2.4.1.14" evidence="2"/>
<dbReference type="Pfam" id="PF13439">
    <property type="entry name" value="Glyco_transf_4"/>
    <property type="match status" value="1"/>
</dbReference>
<proteinExistence type="inferred from homology"/>
<protein>
    <recommendedName>
        <fullName evidence="2">sucrose-phosphate synthase</fullName>
        <ecNumber evidence="2">2.4.1.14</ecNumber>
    </recommendedName>
</protein>
<sequence>MSGRTGRLTTFARASGAEPERRGPEGRGHGGAGLYIVLISLHGLVRGHNLELGRDADTGGQIKYVVELARALAAAPEVRRVDLLTRQVIDPKVDPDYARPEEVLAPKARIVRLPFGPRRYLRKEVLWPYLDSFVDQALQHVRRVGQLPDVVHGHYADAGYAGARLAGLLGVPFVFTGHSLGRVKRERLLAQGMRPQAIEAQYNISQRIEAEEQALDAADLVVASTRQEVEEQYASYDNHHPRRMAVIPPGVDLARFHPPRRGEGDPPIAAELARFLREPRRPMILALSRPDPRKNLVTLVQAYAENHRLRALANLVIVAGNRDDIRAMERGPREVLTELLLAIDRYDLYGLVAYPRHHEPSDVADLYRLAARRRGVFVNPALTEPFGLTLIEAAASGLPVVATHDGGPREILARCHNGLLVDPLDADAMGEALLEALTDRARWQRWSKAGVRGVHRHYSWASHAATYLRALRRVLRRRPRRRTVVPTRSRLPMVERLLVADIDNTLIGDREGLAALLEALTASGARVGFAVATGRRLDSALAVLEAWGVPVPDILVTAVGAEIHYGHWMIEDVSWQRHIDYRWDRPRLVEAMAELPGLRLQPASEQRRHKLSYFVEPERAPSVRAIRRHLRQRDLHANVIFSHGRYLDLLPIRASKGMALRYLAVKWGLTPERILVAGDSGNDEEMLRGDMLGVVVGNYSPELERLRGRSRVYFAEGRCAWGILEGLRHYRFLEEEIRVPETASA</sequence>
<feature type="domain" description="Glycosyl transferase family 1" evidence="7">
    <location>
        <begin position="278"/>
        <end position="450"/>
    </location>
</feature>
<evidence type="ECO:0000259" key="9">
    <source>
        <dbReference type="Pfam" id="PF13439"/>
    </source>
</evidence>
<feature type="region of interest" description="Disordered" evidence="6">
    <location>
        <begin position="1"/>
        <end position="28"/>
    </location>
</feature>
<dbReference type="Gene3D" id="3.90.1070.10">
    <property type="match status" value="1"/>
</dbReference>
<dbReference type="RefSeq" id="WP_123399392.1">
    <property type="nucleotide sequence ID" value="NZ_RJVI01000001.1"/>
</dbReference>
<evidence type="ECO:0000256" key="6">
    <source>
        <dbReference type="SAM" id="MobiDB-lite"/>
    </source>
</evidence>
<evidence type="ECO:0000259" key="8">
    <source>
        <dbReference type="Pfam" id="PF05116"/>
    </source>
</evidence>
<dbReference type="Pfam" id="PF00534">
    <property type="entry name" value="Glycos_transf_1"/>
    <property type="match status" value="1"/>
</dbReference>
<dbReference type="SFLD" id="SFLDS00003">
    <property type="entry name" value="Haloacid_Dehalogenase"/>
    <property type="match status" value="1"/>
</dbReference>
<dbReference type="EMBL" id="RJVI01000001">
    <property type="protein sequence ID" value="ROR34322.1"/>
    <property type="molecule type" value="Genomic_DNA"/>
</dbReference>
<name>A0A3N1Y9N1_9GAMM</name>
<dbReference type="OrthoDB" id="7847955at2"/>
<dbReference type="InterPro" id="IPR001296">
    <property type="entry name" value="Glyco_trans_1"/>
</dbReference>
<evidence type="ECO:0000313" key="10">
    <source>
        <dbReference type="EMBL" id="ROR34322.1"/>
    </source>
</evidence>
<dbReference type="NCBIfam" id="TIGR01484">
    <property type="entry name" value="HAD-SF-IIB"/>
    <property type="match status" value="1"/>
</dbReference>
<evidence type="ECO:0000313" key="11">
    <source>
        <dbReference type="Proteomes" id="UP000276634"/>
    </source>
</evidence>
<dbReference type="PANTHER" id="PTHR46039:SF5">
    <property type="entry name" value="SUCROSE-PHOSPHATE SYNTHASE 3-RELATED"/>
    <property type="match status" value="1"/>
</dbReference>
<keyword evidence="3" id="KW-0328">Glycosyltransferase</keyword>
<dbReference type="InterPro" id="IPR012822">
    <property type="entry name" value="SucroseP_synth_GlycoTrfase_dom"/>
</dbReference>
<dbReference type="PANTHER" id="PTHR46039">
    <property type="entry name" value="SUCROSE-PHOSPHATE SYNTHASE 3-RELATED"/>
    <property type="match status" value="1"/>
</dbReference>
<feature type="domain" description="Glycosyltransferase subfamily 4-like N-terminal" evidence="9">
    <location>
        <begin position="59"/>
        <end position="255"/>
    </location>
</feature>
<dbReference type="SUPFAM" id="SSF56784">
    <property type="entry name" value="HAD-like"/>
    <property type="match status" value="1"/>
</dbReference>
<evidence type="ECO:0000259" key="7">
    <source>
        <dbReference type="Pfam" id="PF00534"/>
    </source>
</evidence>
<comment type="similarity">
    <text evidence="1">Belongs to the glycosyltransferase 1 family.</text>
</comment>
<dbReference type="SFLD" id="SFLDG01141">
    <property type="entry name" value="C2.B.1:_Sucrose_Phosphatase_Li"/>
    <property type="match status" value="1"/>
</dbReference>
<dbReference type="GO" id="GO:0046524">
    <property type="term" value="F:sucrose-phosphate synthase activity"/>
    <property type="evidence" value="ECO:0007669"/>
    <property type="project" value="UniProtKB-EC"/>
</dbReference>
<keyword evidence="4" id="KW-0808">Transferase</keyword>
<dbReference type="GO" id="GO:0016791">
    <property type="term" value="F:phosphatase activity"/>
    <property type="evidence" value="ECO:0007669"/>
    <property type="project" value="UniProtKB-ARBA"/>
</dbReference>
<dbReference type="SFLD" id="SFLDG01140">
    <property type="entry name" value="C2.B:_Phosphomannomutase_and_P"/>
    <property type="match status" value="1"/>
</dbReference>
<dbReference type="Proteomes" id="UP000276634">
    <property type="component" value="Unassembled WGS sequence"/>
</dbReference>
<dbReference type="NCBIfam" id="TIGR02471">
    <property type="entry name" value="sucr_syn_bact_C"/>
    <property type="match status" value="1"/>
</dbReference>
<evidence type="ECO:0000256" key="3">
    <source>
        <dbReference type="ARBA" id="ARBA00022676"/>
    </source>
</evidence>
<dbReference type="InterPro" id="IPR006379">
    <property type="entry name" value="HAD-SF_hydro_IIB"/>
</dbReference>
<accession>A0A3N1Y9N1</accession>
<reference evidence="10 11" key="1">
    <citation type="submission" date="2018-11" db="EMBL/GenBank/DDBJ databases">
        <title>Genomic Encyclopedia of Type Strains, Phase IV (KMG-IV): sequencing the most valuable type-strain genomes for metagenomic binning, comparative biology and taxonomic classification.</title>
        <authorList>
            <person name="Goeker M."/>
        </authorList>
    </citation>
    <scope>NUCLEOTIDE SEQUENCE [LARGE SCALE GENOMIC DNA]</scope>
    <source>
        <strain evidence="10 11">DSM 100275</strain>
    </source>
</reference>
<gene>
    <name evidence="10" type="ORF">EDC57_0218</name>
</gene>
<dbReference type="CDD" id="cd03800">
    <property type="entry name" value="GT4_sucrose_synthase"/>
    <property type="match status" value="1"/>
</dbReference>